<feature type="signal peptide" evidence="2">
    <location>
        <begin position="1"/>
        <end position="32"/>
    </location>
</feature>
<evidence type="ECO:0000313" key="4">
    <source>
        <dbReference type="Proteomes" id="UP001501074"/>
    </source>
</evidence>
<reference evidence="4" key="1">
    <citation type="journal article" date="2019" name="Int. J. Syst. Evol. Microbiol.">
        <title>The Global Catalogue of Microorganisms (GCM) 10K type strain sequencing project: providing services to taxonomists for standard genome sequencing and annotation.</title>
        <authorList>
            <consortium name="The Broad Institute Genomics Platform"/>
            <consortium name="The Broad Institute Genome Sequencing Center for Infectious Disease"/>
            <person name="Wu L."/>
            <person name="Ma J."/>
        </authorList>
    </citation>
    <scope>NUCLEOTIDE SEQUENCE [LARGE SCALE GENOMIC DNA]</scope>
    <source>
        <strain evidence="4">JCM 16902</strain>
    </source>
</reference>
<accession>A0ABP6ZLF3</accession>
<protein>
    <recommendedName>
        <fullName evidence="5">DUF732 domain-containing protein</fullName>
    </recommendedName>
</protein>
<feature type="chain" id="PRO_5045039824" description="DUF732 domain-containing protein" evidence="2">
    <location>
        <begin position="33"/>
        <end position="147"/>
    </location>
</feature>
<dbReference type="PROSITE" id="PS51257">
    <property type="entry name" value="PROKAR_LIPOPROTEIN"/>
    <property type="match status" value="1"/>
</dbReference>
<name>A0ABP6ZLF3_9ACTN</name>
<keyword evidence="4" id="KW-1185">Reference proteome</keyword>
<evidence type="ECO:0000256" key="1">
    <source>
        <dbReference type="SAM" id="MobiDB-lite"/>
    </source>
</evidence>
<evidence type="ECO:0000256" key="2">
    <source>
        <dbReference type="SAM" id="SignalP"/>
    </source>
</evidence>
<evidence type="ECO:0000313" key="3">
    <source>
        <dbReference type="EMBL" id="GAA3613579.1"/>
    </source>
</evidence>
<comment type="caution">
    <text evidence="3">The sequence shown here is derived from an EMBL/GenBank/DDBJ whole genome shotgun (WGS) entry which is preliminary data.</text>
</comment>
<dbReference type="RefSeq" id="WP_231488649.1">
    <property type="nucleotide sequence ID" value="NZ_BAAAZO010000005.1"/>
</dbReference>
<gene>
    <name evidence="3" type="ORF">GCM10022223_32160</name>
</gene>
<dbReference type="EMBL" id="BAAAZO010000005">
    <property type="protein sequence ID" value="GAA3613579.1"/>
    <property type="molecule type" value="Genomic_DNA"/>
</dbReference>
<sequence>MKRLELGSRTPRALGICAVLAAVVVLSGCDDATDGIGYTSGLSGTETAGPGTAPDSTPGTRDAGDEAPVTSASFCAFLEDEATKVDGMSTVTVRRTLVDDISDLYASAGTAQVDESDRLEMDALAKSCPGDAAAVMLEARIISFAQL</sequence>
<feature type="region of interest" description="Disordered" evidence="1">
    <location>
        <begin position="41"/>
        <end position="67"/>
    </location>
</feature>
<proteinExistence type="predicted"/>
<keyword evidence="2" id="KW-0732">Signal</keyword>
<organism evidence="3 4">
    <name type="scientific">Kineosporia mesophila</name>
    <dbReference type="NCBI Taxonomy" id="566012"/>
    <lineage>
        <taxon>Bacteria</taxon>
        <taxon>Bacillati</taxon>
        <taxon>Actinomycetota</taxon>
        <taxon>Actinomycetes</taxon>
        <taxon>Kineosporiales</taxon>
        <taxon>Kineosporiaceae</taxon>
        <taxon>Kineosporia</taxon>
    </lineage>
</organism>
<evidence type="ECO:0008006" key="5">
    <source>
        <dbReference type="Google" id="ProtNLM"/>
    </source>
</evidence>
<dbReference type="Proteomes" id="UP001501074">
    <property type="component" value="Unassembled WGS sequence"/>
</dbReference>